<name>A0A9R1XG97_LACSA</name>
<protein>
    <submittedName>
        <fullName evidence="1">Uncharacterized protein</fullName>
    </submittedName>
</protein>
<reference evidence="1 2" key="1">
    <citation type="journal article" date="2017" name="Nat. Commun.">
        <title>Genome assembly with in vitro proximity ligation data and whole-genome triplication in lettuce.</title>
        <authorList>
            <person name="Reyes-Chin-Wo S."/>
            <person name="Wang Z."/>
            <person name="Yang X."/>
            <person name="Kozik A."/>
            <person name="Arikit S."/>
            <person name="Song C."/>
            <person name="Xia L."/>
            <person name="Froenicke L."/>
            <person name="Lavelle D.O."/>
            <person name="Truco M.J."/>
            <person name="Xia R."/>
            <person name="Zhu S."/>
            <person name="Xu C."/>
            <person name="Xu H."/>
            <person name="Xu X."/>
            <person name="Cox K."/>
            <person name="Korf I."/>
            <person name="Meyers B.C."/>
            <person name="Michelmore R.W."/>
        </authorList>
    </citation>
    <scope>NUCLEOTIDE SEQUENCE [LARGE SCALE GENOMIC DNA]</scope>
    <source>
        <strain evidence="2">cv. Salinas</strain>
        <tissue evidence="1">Seedlings</tissue>
    </source>
</reference>
<evidence type="ECO:0000313" key="2">
    <source>
        <dbReference type="Proteomes" id="UP000235145"/>
    </source>
</evidence>
<dbReference type="Proteomes" id="UP000235145">
    <property type="component" value="Unassembled WGS sequence"/>
</dbReference>
<comment type="caution">
    <text evidence="1">The sequence shown here is derived from an EMBL/GenBank/DDBJ whole genome shotgun (WGS) entry which is preliminary data.</text>
</comment>
<keyword evidence="2" id="KW-1185">Reference proteome</keyword>
<organism evidence="1 2">
    <name type="scientific">Lactuca sativa</name>
    <name type="common">Garden lettuce</name>
    <dbReference type="NCBI Taxonomy" id="4236"/>
    <lineage>
        <taxon>Eukaryota</taxon>
        <taxon>Viridiplantae</taxon>
        <taxon>Streptophyta</taxon>
        <taxon>Embryophyta</taxon>
        <taxon>Tracheophyta</taxon>
        <taxon>Spermatophyta</taxon>
        <taxon>Magnoliopsida</taxon>
        <taxon>eudicotyledons</taxon>
        <taxon>Gunneridae</taxon>
        <taxon>Pentapetalae</taxon>
        <taxon>asterids</taxon>
        <taxon>campanulids</taxon>
        <taxon>Asterales</taxon>
        <taxon>Asteraceae</taxon>
        <taxon>Cichorioideae</taxon>
        <taxon>Cichorieae</taxon>
        <taxon>Lactucinae</taxon>
        <taxon>Lactuca</taxon>
    </lineage>
</organism>
<accession>A0A9R1XG97</accession>
<dbReference type="EMBL" id="NBSK02000004">
    <property type="protein sequence ID" value="KAJ0211851.1"/>
    <property type="molecule type" value="Genomic_DNA"/>
</dbReference>
<sequence>MKRYRLILSTKDSSSDAYVKAVIESLFEQFSKEHTANADKINKVVADSAEVCKTTTEKVDTLISDTSAFMENIQTTFNSNTTAANEALKGLGSLFKSEKTKLHEICTGLNTDHETFQASISSHISKLQDELERQSSIKDSLSLKTEEENLLSTKLKASEKQINDLLSERAVMRSYIIDVTGMLSGILETRDSMLTITIRNHLLENVRPVFAMIHRLEGVSAQPFTQKQGGKVCPAGQENKNQKLHLNLLLSLLSSKNLRARKNILVMRPSSIIVTIKNSWMKTSLKRERLMKPKWMSTNESSERLKKKNDLRKRLMPLFKARIFCFPSRP</sequence>
<dbReference type="AlphaFoldDB" id="A0A9R1XG97"/>
<proteinExistence type="predicted"/>
<evidence type="ECO:0000313" key="1">
    <source>
        <dbReference type="EMBL" id="KAJ0211851.1"/>
    </source>
</evidence>
<gene>
    <name evidence="1" type="ORF">LSAT_V11C400204640</name>
</gene>